<dbReference type="AlphaFoldDB" id="A0A239FCU7"/>
<comment type="cofactor">
    <cofactor evidence="1">
        <name>Zn(2+)</name>
        <dbReference type="ChEBI" id="CHEBI:29105"/>
    </cofactor>
</comment>
<keyword evidence="3" id="KW-0479">Metal-binding</keyword>
<dbReference type="GO" id="GO:0008270">
    <property type="term" value="F:zinc ion binding"/>
    <property type="evidence" value="ECO:0007669"/>
    <property type="project" value="InterPro"/>
</dbReference>
<dbReference type="SUPFAM" id="SSF53213">
    <property type="entry name" value="LigB-like"/>
    <property type="match status" value="1"/>
</dbReference>
<gene>
    <name evidence="7" type="ORF">SAMN06265795_103298</name>
</gene>
<keyword evidence="5" id="KW-0560">Oxidoreductase</keyword>
<dbReference type="Gene3D" id="3.40.830.10">
    <property type="entry name" value="LigB-like"/>
    <property type="match status" value="1"/>
</dbReference>
<dbReference type="Proteomes" id="UP000198284">
    <property type="component" value="Unassembled WGS sequence"/>
</dbReference>
<dbReference type="InterPro" id="IPR004183">
    <property type="entry name" value="Xdiol_dOase_suB"/>
</dbReference>
<evidence type="ECO:0000259" key="6">
    <source>
        <dbReference type="Pfam" id="PF02900"/>
    </source>
</evidence>
<protein>
    <submittedName>
        <fullName evidence="7">Aromatic ring-opening dioxygenase, catalytic subunit, LigB family</fullName>
    </submittedName>
</protein>
<reference evidence="7 8" key="1">
    <citation type="submission" date="2017-06" db="EMBL/GenBank/DDBJ databases">
        <authorList>
            <person name="Kim H.J."/>
            <person name="Triplett B.A."/>
        </authorList>
    </citation>
    <scope>NUCLEOTIDE SEQUENCE [LARGE SCALE GENOMIC DNA]</scope>
    <source>
        <strain evidence="7 8">U15</strain>
    </source>
</reference>
<evidence type="ECO:0000256" key="5">
    <source>
        <dbReference type="ARBA" id="ARBA00023002"/>
    </source>
</evidence>
<evidence type="ECO:0000256" key="4">
    <source>
        <dbReference type="ARBA" id="ARBA00022833"/>
    </source>
</evidence>
<keyword evidence="4" id="KW-0862">Zinc</keyword>
<feature type="domain" description="Extradiol ring-cleavage dioxygenase class III enzyme subunit B" evidence="6">
    <location>
        <begin position="11"/>
        <end position="226"/>
    </location>
</feature>
<proteinExistence type="inferred from homology"/>
<keyword evidence="8" id="KW-1185">Reference proteome</keyword>
<dbReference type="InterPro" id="IPR014436">
    <property type="entry name" value="Extradiol_dOase_DODA"/>
</dbReference>
<evidence type="ECO:0000313" key="8">
    <source>
        <dbReference type="Proteomes" id="UP000198284"/>
    </source>
</evidence>
<dbReference type="PANTHER" id="PTHR30096:SF0">
    <property type="entry name" value="4,5-DOPA DIOXYGENASE EXTRADIOL-LIKE PROTEIN"/>
    <property type="match status" value="1"/>
</dbReference>
<dbReference type="GO" id="GO:0008198">
    <property type="term" value="F:ferrous iron binding"/>
    <property type="evidence" value="ECO:0007669"/>
    <property type="project" value="InterPro"/>
</dbReference>
<dbReference type="GO" id="GO:0016702">
    <property type="term" value="F:oxidoreductase activity, acting on single donors with incorporation of molecular oxygen, incorporation of two atoms of oxygen"/>
    <property type="evidence" value="ECO:0007669"/>
    <property type="project" value="UniProtKB-ARBA"/>
</dbReference>
<sequence length="244" mass="26586">MEERRHEYPNTLKVLAQLPQTLPAKPAAVLIISGHWEEPQFTVCTGARPPMLYDYTGFPAHTYQIRYPAPGAPALASRAMDLIRGAGLSCGEDAHRGFDHGTFIPLGLIFPGADVPVLMVSMQSSYDPLQHVKLGQALAPLRDEGVLIIGSGLSFHNMRAFRHPAAGAVSEQFEQYLYSAVADPAHRIERLVNWAQEPSGRLCHPREDHLVPLFAAAGAAGDSPGERLIIEHAMGVTMASYRFG</sequence>
<dbReference type="PIRSF" id="PIRSF006157">
    <property type="entry name" value="Doxgns_DODA"/>
    <property type="match status" value="1"/>
</dbReference>
<keyword evidence="7" id="KW-0223">Dioxygenase</keyword>
<dbReference type="Pfam" id="PF02900">
    <property type="entry name" value="LigB"/>
    <property type="match status" value="1"/>
</dbReference>
<evidence type="ECO:0000313" key="7">
    <source>
        <dbReference type="EMBL" id="SNS54657.1"/>
    </source>
</evidence>
<name>A0A239FCU7_9BURK</name>
<accession>A0A239FCU7</accession>
<evidence type="ECO:0000256" key="3">
    <source>
        <dbReference type="ARBA" id="ARBA00022723"/>
    </source>
</evidence>
<evidence type="ECO:0000256" key="1">
    <source>
        <dbReference type="ARBA" id="ARBA00001947"/>
    </source>
</evidence>
<dbReference type="PANTHER" id="PTHR30096">
    <property type="entry name" value="4,5-DOPA DIOXYGENASE EXTRADIOL-LIKE PROTEIN"/>
    <property type="match status" value="1"/>
</dbReference>
<organism evidence="7 8">
    <name type="scientific">Noviherbaspirillum humi</name>
    <dbReference type="NCBI Taxonomy" id="1688639"/>
    <lineage>
        <taxon>Bacteria</taxon>
        <taxon>Pseudomonadati</taxon>
        <taxon>Pseudomonadota</taxon>
        <taxon>Betaproteobacteria</taxon>
        <taxon>Burkholderiales</taxon>
        <taxon>Oxalobacteraceae</taxon>
        <taxon>Noviherbaspirillum</taxon>
    </lineage>
</organism>
<evidence type="ECO:0000256" key="2">
    <source>
        <dbReference type="ARBA" id="ARBA00007581"/>
    </source>
</evidence>
<dbReference type="CDD" id="cd07363">
    <property type="entry name" value="45_DOPA_Dioxygenase"/>
    <property type="match status" value="1"/>
</dbReference>
<dbReference type="EMBL" id="FZOT01000003">
    <property type="protein sequence ID" value="SNS54657.1"/>
    <property type="molecule type" value="Genomic_DNA"/>
</dbReference>
<comment type="similarity">
    <text evidence="2">Belongs to the DODA-type extradiol aromatic ring-opening dioxygenase family.</text>
</comment>